<name>A0AAU7US63_9NOCA</name>
<gene>
    <name evidence="1" type="ORF">RBB84_15485</name>
</gene>
<organism evidence="1">
    <name type="scientific">Rhodococcus sp. D-6</name>
    <dbReference type="NCBI Taxonomy" id="1387842"/>
    <lineage>
        <taxon>Bacteria</taxon>
        <taxon>Bacillati</taxon>
        <taxon>Actinomycetota</taxon>
        <taxon>Actinomycetes</taxon>
        <taxon>Mycobacteriales</taxon>
        <taxon>Nocardiaceae</taxon>
        <taxon>Rhodococcus</taxon>
    </lineage>
</organism>
<accession>A0AAU7US63</accession>
<protein>
    <submittedName>
        <fullName evidence="1">Uncharacterized protein</fullName>
    </submittedName>
</protein>
<dbReference type="AlphaFoldDB" id="A0AAU7US63"/>
<dbReference type="EMBL" id="CP132970">
    <property type="protein sequence ID" value="XBW02712.1"/>
    <property type="molecule type" value="Genomic_DNA"/>
</dbReference>
<sequence length="172" mass="18718">MTITNGDVRSLPTVLSLWGAGPRLEDGPVDEVDIVFFAPPTTDALACRSRDNRDEASGRLDRTLGYVDEIGRLVAEVYVSGSARPVGEHGASVPLADELLHSVVERFDLADVRRLRMRFYGHSAGPGSQTWSVTVLQRYRTDHEDVEDVALIGTDPSGSVVARAWVTVAADR</sequence>
<dbReference type="RefSeq" id="WP_064256532.1">
    <property type="nucleotide sequence ID" value="NZ_CP132970.1"/>
</dbReference>
<evidence type="ECO:0000313" key="1">
    <source>
        <dbReference type="EMBL" id="XBW02712.1"/>
    </source>
</evidence>
<reference evidence="1" key="1">
    <citation type="submission" date="2023-08" db="EMBL/GenBank/DDBJ databases">
        <title>The novel hydrolase IpcH responsible for the initial isoprocarb degradation step in Rhodococcus sp. D-6.</title>
        <authorList>
            <person name="Zhu Q."/>
        </authorList>
    </citation>
    <scope>NUCLEOTIDE SEQUENCE</scope>
    <source>
        <strain evidence="1">D-6</strain>
    </source>
</reference>
<proteinExistence type="predicted"/>
<dbReference type="KEGG" id="rhox:RBB84_15485"/>